<accession>A0A9P3H9M8</accession>
<dbReference type="InterPro" id="IPR036047">
    <property type="entry name" value="F-box-like_dom_sf"/>
</dbReference>
<reference evidence="3" key="1">
    <citation type="submission" date="2021-11" db="EMBL/GenBank/DDBJ databases">
        <authorList>
            <person name="Herlambang A."/>
            <person name="Guo Y."/>
            <person name="Takashima Y."/>
            <person name="Nishizawa T."/>
        </authorList>
    </citation>
    <scope>NUCLEOTIDE SEQUENCE</scope>
    <source>
        <strain evidence="3">E1425</strain>
    </source>
</reference>
<proteinExistence type="predicted"/>
<dbReference type="Gene3D" id="1.20.1280.50">
    <property type="match status" value="1"/>
</dbReference>
<keyword evidence="4" id="KW-1185">Reference proteome</keyword>
<dbReference type="InterPro" id="IPR001810">
    <property type="entry name" value="F-box_dom"/>
</dbReference>
<name>A0A9P3H9M8_9FUNG</name>
<dbReference type="OrthoDB" id="2405803at2759"/>
<feature type="domain" description="F-box" evidence="2">
    <location>
        <begin position="1"/>
        <end position="43"/>
    </location>
</feature>
<gene>
    <name evidence="3" type="ORF">EMPS_04659</name>
</gene>
<feature type="region of interest" description="Disordered" evidence="1">
    <location>
        <begin position="229"/>
        <end position="285"/>
    </location>
</feature>
<feature type="compositionally biased region" description="Basic and acidic residues" evidence="1">
    <location>
        <begin position="258"/>
        <end position="272"/>
    </location>
</feature>
<dbReference type="EMBL" id="BQFW01000006">
    <property type="protein sequence ID" value="GJJ72302.1"/>
    <property type="molecule type" value="Genomic_DNA"/>
</dbReference>
<organism evidence="3 4">
    <name type="scientific">Entomortierella parvispora</name>
    <dbReference type="NCBI Taxonomy" id="205924"/>
    <lineage>
        <taxon>Eukaryota</taxon>
        <taxon>Fungi</taxon>
        <taxon>Fungi incertae sedis</taxon>
        <taxon>Mucoromycota</taxon>
        <taxon>Mortierellomycotina</taxon>
        <taxon>Mortierellomycetes</taxon>
        <taxon>Mortierellales</taxon>
        <taxon>Mortierellaceae</taxon>
        <taxon>Entomortierella</taxon>
    </lineage>
</organism>
<feature type="region of interest" description="Disordered" evidence="1">
    <location>
        <begin position="681"/>
        <end position="707"/>
    </location>
</feature>
<feature type="compositionally biased region" description="Basic and acidic residues" evidence="1">
    <location>
        <begin position="789"/>
        <end position="800"/>
    </location>
</feature>
<reference evidence="3" key="2">
    <citation type="journal article" date="2022" name="Microbiol. Resour. Announc.">
        <title>Whole-Genome Sequence of Entomortierella parvispora E1425, a Mucoromycotan Fungus Associated with Burkholderiaceae-Related Endosymbiotic Bacteria.</title>
        <authorList>
            <person name="Herlambang A."/>
            <person name="Guo Y."/>
            <person name="Takashima Y."/>
            <person name="Narisawa K."/>
            <person name="Ohta H."/>
            <person name="Nishizawa T."/>
        </authorList>
    </citation>
    <scope>NUCLEOTIDE SEQUENCE</scope>
    <source>
        <strain evidence="3">E1425</strain>
    </source>
</reference>
<protein>
    <recommendedName>
        <fullName evidence="2">F-box domain-containing protein</fullName>
    </recommendedName>
</protein>
<dbReference type="PROSITE" id="PS50181">
    <property type="entry name" value="FBOX"/>
    <property type="match status" value="1"/>
</dbReference>
<dbReference type="AlphaFoldDB" id="A0A9P3H9M8"/>
<dbReference type="SUPFAM" id="SSF81383">
    <property type="entry name" value="F-box domain"/>
    <property type="match status" value="1"/>
</dbReference>
<dbReference type="SMART" id="SM00256">
    <property type="entry name" value="FBOX"/>
    <property type="match status" value="1"/>
</dbReference>
<sequence length="953" mass="110254">MENLPPEILLVIFAKLDRNSLLSAIRVSQAWQKILSPILWQDIELGVYVSKAFGEGVRRNGSFIRKLMVYSYESLGPFLQEEEEKVQGQGAEEEETVQGRLERRPYVTGLVELSFRARMPTDLPLRAPPLPHPGGHFNWFKKWEPRLLMMMRNNPQLAILDSRWWPVTAEWYYKRQLLSPVDQGLGQALRVLKILVDLPHNDRSHPLFWLFRNLPQTLEELVMEIQSGKSLQHRNHEEEEEFRGCQKRSLTASQAQDELERYDNERDRRMDLGEDTEPTKPIPPIPLKSLQLYGSYPMPLPGLDGCSIGSTFEVQGGHAQVTRPAYFLQELEQLIRQCRPTLESLTMGMRPRGCLFVTGEHPTEWFELRKLAEILDRTQDANSGPGSVLDFTTYQEWTDEDLAYLLHPSSSPDYKNGSQSTSTPPDPSYHPSGWRNLVLVDTQTSFTKTSAAMLEHVSTLESLILEESKGMALGASKGFPSLDLARIFRTSPRLRCLKTIENDELPIFQDGDPYLNIFMDAQDLLQPLDEIDQFWSTWKNRNNVHPQNRGWVPPYDRGHRQQSWHGDQNVWACHETLEILHIMIKNVPRPDLARSQFGGRLGRHRNGTLAHEEYKNPQVAVQVEQEICRRLGRMTRLKELVLGVDDRRWNELMSYREIPKNRLLALGIDWDLRKVMQERMQREADEAMNEDDASYHDDHDEEEEDGQDVHMDGLEISSVDQGDEAIDGAMEIVLEEVHDFVLEEVHEIILEDQEAGQGVIIEEIQEDDQGDVQDVVQQQIQGGEVQEEIHEDIQQDGHEEGQEEGQQVGENNDGDDGDYSDSDEQVWEWEEDWPPEIPLMYHDEGFQYSCLSLSLGAGLEHLASLKDLEVLSIERMSHRVRLPEVQWMVAHWPKLRRIDGLAHMRDPRCKTPGETEEAVEWLQEHYPWIKLGWSPDNMRQGSWTRTDYTKIWD</sequence>
<evidence type="ECO:0000313" key="3">
    <source>
        <dbReference type="EMBL" id="GJJ72302.1"/>
    </source>
</evidence>
<evidence type="ECO:0000313" key="4">
    <source>
        <dbReference type="Proteomes" id="UP000827284"/>
    </source>
</evidence>
<feature type="region of interest" description="Disordered" evidence="1">
    <location>
        <begin position="789"/>
        <end position="825"/>
    </location>
</feature>
<comment type="caution">
    <text evidence="3">The sequence shown here is derived from an EMBL/GenBank/DDBJ whole genome shotgun (WGS) entry which is preliminary data.</text>
</comment>
<feature type="compositionally biased region" description="Polar residues" evidence="1">
    <location>
        <begin position="408"/>
        <end position="423"/>
    </location>
</feature>
<feature type="region of interest" description="Disordered" evidence="1">
    <location>
        <begin position="408"/>
        <end position="434"/>
    </location>
</feature>
<evidence type="ECO:0000259" key="2">
    <source>
        <dbReference type="PROSITE" id="PS50181"/>
    </source>
</evidence>
<evidence type="ECO:0000256" key="1">
    <source>
        <dbReference type="SAM" id="MobiDB-lite"/>
    </source>
</evidence>
<dbReference type="Pfam" id="PF12937">
    <property type="entry name" value="F-box-like"/>
    <property type="match status" value="1"/>
</dbReference>
<feature type="compositionally biased region" description="Acidic residues" evidence="1">
    <location>
        <begin position="812"/>
        <end position="825"/>
    </location>
</feature>
<dbReference type="Proteomes" id="UP000827284">
    <property type="component" value="Unassembled WGS sequence"/>
</dbReference>